<feature type="binding site" evidence="11">
    <location>
        <position position="222"/>
    </location>
    <ligand>
        <name>Zn(2+)</name>
        <dbReference type="ChEBI" id="CHEBI:29105"/>
        <label>1</label>
    </ligand>
</feature>
<dbReference type="Pfam" id="PF01471">
    <property type="entry name" value="PG_binding_1"/>
    <property type="match status" value="1"/>
</dbReference>
<feature type="binding site" evidence="11">
    <location>
        <position position="227"/>
    </location>
    <ligand>
        <name>Ca(2+)</name>
        <dbReference type="ChEBI" id="CHEBI:29108"/>
        <label>1</label>
    </ligand>
</feature>
<reference evidence="15" key="2">
    <citation type="submission" date="2022-03" db="EMBL/GenBank/DDBJ databases">
        <title>Draft title - Genomic analysis of global carrot germplasm unveils the trajectory of domestication and the origin of high carotenoid orange carrot.</title>
        <authorList>
            <person name="Iorizzo M."/>
            <person name="Ellison S."/>
            <person name="Senalik D."/>
            <person name="Macko-Podgorni A."/>
            <person name="Grzebelus D."/>
            <person name="Bostan H."/>
            <person name="Rolling W."/>
            <person name="Curaba J."/>
            <person name="Simon P."/>
        </authorList>
    </citation>
    <scope>NUCLEOTIDE SEQUENCE</scope>
    <source>
        <tissue evidence="15">Leaf</tissue>
    </source>
</reference>
<dbReference type="AlphaFoldDB" id="A0A164TUI0"/>
<evidence type="ECO:0000256" key="11">
    <source>
        <dbReference type="PIRSR" id="PIRSR621190-2"/>
    </source>
</evidence>
<dbReference type="SUPFAM" id="SSF55486">
    <property type="entry name" value="Metalloproteases ('zincins'), catalytic domain"/>
    <property type="match status" value="1"/>
</dbReference>
<dbReference type="Proteomes" id="UP000077755">
    <property type="component" value="Chromosome 7"/>
</dbReference>
<feature type="binding site" evidence="11">
    <location>
        <position position="250"/>
    </location>
    <ligand>
        <name>Zn(2+)</name>
        <dbReference type="ChEBI" id="CHEBI:29105"/>
        <label>2</label>
        <note>catalytic</note>
    </ligand>
</feature>
<comment type="cofactor">
    <cofactor evidence="11">
        <name>Ca(2+)</name>
        <dbReference type="ChEBI" id="CHEBI:29108"/>
    </cofactor>
    <text evidence="11">Can bind about 5 Ca(2+) ions per subunit.</text>
</comment>
<feature type="signal peptide" evidence="12">
    <location>
        <begin position="1"/>
        <end position="23"/>
    </location>
</feature>
<keyword evidence="4 12" id="KW-0732">Signal</keyword>
<sequence>MFPFIIFFSLLFLILLPPASITATHHRHTWRDFKRLQDAEKGSHHSSIVDLKQYLHHFGYLALQETNFTDTFDDDFEQAINVYQSKLGLSVTGNLNYETISHIVSPRCGVPDTLSRWHGKNNYAYFRGQPRWWRKIPMKLSYAFSEVYMIRSLNLATIREVFRRSFDHWSSVIPVTFVEINEYEYADVKIGFYTGDHGDGEAFDGVLGVLAHAFSPEIGKFHLDAAETWAVDFGAEESRVAIDLESVVTHEIGHVLGLAHSSVRDSIMYPSLKPRHKKVDLKLDDIRGVQALYGSNPNFKYGHELSESDISSGNGNEFTTATWNLGTYLLILMIIHKLCM</sequence>
<feature type="binding site" evidence="11">
    <location>
        <position position="205"/>
    </location>
    <ligand>
        <name>Ca(2+)</name>
        <dbReference type="ChEBI" id="CHEBI:29108"/>
        <label>3</label>
    </ligand>
</feature>
<name>A0A164TUI0_DAUCS</name>
<keyword evidence="3 11" id="KW-0479">Metal-binding</keyword>
<feature type="binding site" evidence="11">
    <location>
        <position position="212"/>
    </location>
    <ligand>
        <name>Zn(2+)</name>
        <dbReference type="ChEBI" id="CHEBI:29105"/>
        <label>1</label>
    </ligand>
</feature>
<evidence type="ECO:0000256" key="12">
    <source>
        <dbReference type="SAM" id="SignalP"/>
    </source>
</evidence>
<gene>
    <name evidence="14" type="ORF">DCAR_025089</name>
    <name evidence="15" type="ORF">DCAR_0728790</name>
</gene>
<dbReference type="CDD" id="cd04278">
    <property type="entry name" value="ZnMc_MMP"/>
    <property type="match status" value="1"/>
</dbReference>
<dbReference type="EMBL" id="LNRQ01000007">
    <property type="protein sequence ID" value="KZM87988.1"/>
    <property type="molecule type" value="Genomic_DNA"/>
</dbReference>
<evidence type="ECO:0000256" key="1">
    <source>
        <dbReference type="ARBA" id="ARBA00009614"/>
    </source>
</evidence>
<feature type="binding site" evidence="11">
    <location>
        <position position="187"/>
    </location>
    <ligand>
        <name>Ca(2+)</name>
        <dbReference type="ChEBI" id="CHEBI:29108"/>
        <label>2</label>
    </ligand>
</feature>
<dbReference type="GO" id="GO:0004222">
    <property type="term" value="F:metalloendopeptidase activity"/>
    <property type="evidence" value="ECO:0007669"/>
    <property type="project" value="InterPro"/>
</dbReference>
<feature type="domain" description="Peptidase metallopeptidase" evidence="13">
    <location>
        <begin position="128"/>
        <end position="295"/>
    </location>
</feature>
<feature type="binding site" evidence="11">
    <location>
        <position position="204"/>
    </location>
    <ligand>
        <name>Ca(2+)</name>
        <dbReference type="ChEBI" id="CHEBI:29108"/>
        <label>3</label>
    </ligand>
</feature>
<dbReference type="GO" id="GO:0030574">
    <property type="term" value="P:collagen catabolic process"/>
    <property type="evidence" value="ECO:0007669"/>
    <property type="project" value="TreeGrafter"/>
</dbReference>
<feature type="binding site" evidence="11">
    <location>
        <position position="268"/>
    </location>
    <ligand>
        <name>Zn(2+)</name>
        <dbReference type="ChEBI" id="CHEBI:29105"/>
        <label>2</label>
        <note>catalytic</note>
    </ligand>
</feature>
<feature type="chain" id="PRO_5007853521" description="Peptidase metallopeptidase domain-containing protein" evidence="12">
    <location>
        <begin position="24"/>
        <end position="340"/>
    </location>
</feature>
<feature type="binding site" evidence="11">
    <location>
        <position position="260"/>
    </location>
    <ligand>
        <name>Zn(2+)</name>
        <dbReference type="ChEBI" id="CHEBI:29105"/>
        <label>2</label>
        <note>catalytic</note>
    </ligand>
</feature>
<proteinExistence type="inferred from homology"/>
<dbReference type="PRINTS" id="PR00138">
    <property type="entry name" value="MATRIXIN"/>
</dbReference>
<feature type="binding site" evidence="11">
    <location>
        <position position="224"/>
    </location>
    <ligand>
        <name>Ca(2+)</name>
        <dbReference type="ChEBI" id="CHEBI:29108"/>
        <label>3</label>
    </ligand>
</feature>
<keyword evidence="6 11" id="KW-0862">Zinc</keyword>
<feature type="binding site" description="in inhibited form" evidence="11">
    <location>
        <position position="108"/>
    </location>
    <ligand>
        <name>Zn(2+)</name>
        <dbReference type="ChEBI" id="CHEBI:29105"/>
        <label>2</label>
        <note>catalytic</note>
    </ligand>
</feature>
<evidence type="ECO:0000256" key="8">
    <source>
        <dbReference type="ARBA" id="ARBA00023145"/>
    </source>
</evidence>
<feature type="binding site" evidence="11">
    <location>
        <position position="197"/>
    </location>
    <ligand>
        <name>Zn(2+)</name>
        <dbReference type="ChEBI" id="CHEBI:29105"/>
        <label>1</label>
    </ligand>
</feature>
<keyword evidence="11" id="KW-0106">Calcium</keyword>
<evidence type="ECO:0000256" key="10">
    <source>
        <dbReference type="PIRSR" id="PIRSR621190-1"/>
    </source>
</evidence>
<evidence type="ECO:0000256" key="4">
    <source>
        <dbReference type="ARBA" id="ARBA00022729"/>
    </source>
</evidence>
<dbReference type="Gramene" id="KZM87988">
    <property type="protein sequence ID" value="KZM87988"/>
    <property type="gene ID" value="DCAR_025089"/>
</dbReference>
<protein>
    <recommendedName>
        <fullName evidence="13">Peptidase metallopeptidase domain-containing protein</fullName>
    </recommendedName>
</protein>
<feature type="binding site" evidence="11">
    <location>
        <position position="227"/>
    </location>
    <ligand>
        <name>Ca(2+)</name>
        <dbReference type="ChEBI" id="CHEBI:29108"/>
        <label>3</label>
    </ligand>
</feature>
<dbReference type="InterPro" id="IPR024079">
    <property type="entry name" value="MetalloPept_cat_dom_sf"/>
</dbReference>
<dbReference type="InterPro" id="IPR033739">
    <property type="entry name" value="M10A_MMP"/>
</dbReference>
<feature type="binding site" evidence="11">
    <location>
        <position position="254"/>
    </location>
    <ligand>
        <name>Zn(2+)</name>
        <dbReference type="ChEBI" id="CHEBI:29105"/>
        <label>2</label>
        <note>catalytic</note>
    </ligand>
</feature>
<dbReference type="GO" id="GO:0006508">
    <property type="term" value="P:proteolysis"/>
    <property type="evidence" value="ECO:0007669"/>
    <property type="project" value="UniProtKB-KW"/>
</dbReference>
<evidence type="ECO:0000256" key="3">
    <source>
        <dbReference type="ARBA" id="ARBA00022723"/>
    </source>
</evidence>
<keyword evidence="8" id="KW-0865">Zymogen</keyword>
<dbReference type="InterPro" id="IPR002477">
    <property type="entry name" value="Peptidoglycan-bd-like"/>
</dbReference>
<evidence type="ECO:0000313" key="16">
    <source>
        <dbReference type="Proteomes" id="UP000077755"/>
    </source>
</evidence>
<dbReference type="InterPro" id="IPR006026">
    <property type="entry name" value="Peptidase_Metallo"/>
</dbReference>
<evidence type="ECO:0000313" key="15">
    <source>
        <dbReference type="EMBL" id="WOH09333.1"/>
    </source>
</evidence>
<keyword evidence="16" id="KW-1185">Reference proteome</keyword>
<evidence type="ECO:0000256" key="5">
    <source>
        <dbReference type="ARBA" id="ARBA00022801"/>
    </source>
</evidence>
<evidence type="ECO:0000313" key="14">
    <source>
        <dbReference type="EMBL" id="KZM87988.1"/>
    </source>
</evidence>
<evidence type="ECO:0000259" key="13">
    <source>
        <dbReference type="SMART" id="SM00235"/>
    </source>
</evidence>
<comment type="cofactor">
    <cofactor evidence="11">
        <name>Zn(2+)</name>
        <dbReference type="ChEBI" id="CHEBI:29105"/>
    </cofactor>
    <text evidence="11">Binds 2 Zn(2+) ions per subunit.</text>
</comment>
<comment type="similarity">
    <text evidence="1">Belongs to the peptidase M10A family. Matrix metalloproteinases (MMPs) subfamily.</text>
</comment>
<dbReference type="EMBL" id="CP093349">
    <property type="protein sequence ID" value="WOH09333.1"/>
    <property type="molecule type" value="Genomic_DNA"/>
</dbReference>
<dbReference type="GO" id="GO:0030198">
    <property type="term" value="P:extracellular matrix organization"/>
    <property type="evidence" value="ECO:0007669"/>
    <property type="project" value="TreeGrafter"/>
</dbReference>
<dbReference type="PANTHER" id="PTHR10201:SF321">
    <property type="entry name" value="METALLOENDOPROTEINASE 4-MMP"/>
    <property type="match status" value="1"/>
</dbReference>
<accession>A0A164TUI0</accession>
<evidence type="ECO:0000256" key="2">
    <source>
        <dbReference type="ARBA" id="ARBA00022670"/>
    </source>
</evidence>
<feature type="active site" evidence="10">
    <location>
        <position position="251"/>
    </location>
</feature>
<keyword evidence="2" id="KW-0645">Protease</keyword>
<dbReference type="InterPro" id="IPR036365">
    <property type="entry name" value="PGBD-like_sf"/>
</dbReference>
<organism evidence="14">
    <name type="scientific">Daucus carota subsp. sativus</name>
    <name type="common">Carrot</name>
    <dbReference type="NCBI Taxonomy" id="79200"/>
    <lineage>
        <taxon>Eukaryota</taxon>
        <taxon>Viridiplantae</taxon>
        <taxon>Streptophyta</taxon>
        <taxon>Embryophyta</taxon>
        <taxon>Tracheophyta</taxon>
        <taxon>Spermatophyta</taxon>
        <taxon>Magnoliopsida</taxon>
        <taxon>eudicotyledons</taxon>
        <taxon>Gunneridae</taxon>
        <taxon>Pentapetalae</taxon>
        <taxon>asterids</taxon>
        <taxon>campanulids</taxon>
        <taxon>Apiales</taxon>
        <taxon>Apiaceae</taxon>
        <taxon>Apioideae</taxon>
        <taxon>Scandiceae</taxon>
        <taxon>Daucinae</taxon>
        <taxon>Daucus</taxon>
        <taxon>Daucus sect. Daucus</taxon>
    </lineage>
</organism>
<evidence type="ECO:0000256" key="9">
    <source>
        <dbReference type="ARBA" id="ARBA00023180"/>
    </source>
</evidence>
<feature type="binding site" evidence="11">
    <location>
        <position position="199"/>
    </location>
    <ligand>
        <name>Zn(2+)</name>
        <dbReference type="ChEBI" id="CHEBI:29105"/>
        <label>1</label>
    </ligand>
</feature>
<dbReference type="FunFam" id="3.40.390.10:FF:000018">
    <property type="entry name" value="Metalloendoproteinase 1"/>
    <property type="match status" value="1"/>
</dbReference>
<dbReference type="GO" id="GO:0008270">
    <property type="term" value="F:zinc ion binding"/>
    <property type="evidence" value="ECO:0007669"/>
    <property type="project" value="InterPro"/>
</dbReference>
<evidence type="ECO:0000256" key="6">
    <source>
        <dbReference type="ARBA" id="ARBA00022833"/>
    </source>
</evidence>
<dbReference type="GO" id="GO:0031012">
    <property type="term" value="C:extracellular matrix"/>
    <property type="evidence" value="ECO:0007669"/>
    <property type="project" value="InterPro"/>
</dbReference>
<dbReference type="InterPro" id="IPR021190">
    <property type="entry name" value="Pept_M10A"/>
</dbReference>
<keyword evidence="5" id="KW-0378">Hydrolase</keyword>
<dbReference type="SUPFAM" id="SSF47090">
    <property type="entry name" value="PGBD-like"/>
    <property type="match status" value="1"/>
</dbReference>
<dbReference type="Pfam" id="PF00413">
    <property type="entry name" value="Peptidase_M10"/>
    <property type="match status" value="1"/>
</dbReference>
<dbReference type="InterPro" id="IPR001818">
    <property type="entry name" value="Pept_M10_metallopeptidase"/>
</dbReference>
<dbReference type="OMA" id="HHPCNRK"/>
<dbReference type="Gene3D" id="3.40.390.10">
    <property type="entry name" value="Collagenase (Catalytic Domain)"/>
    <property type="match status" value="1"/>
</dbReference>
<dbReference type="SMART" id="SM00235">
    <property type="entry name" value="ZnMc"/>
    <property type="match status" value="1"/>
</dbReference>
<evidence type="ECO:0000256" key="7">
    <source>
        <dbReference type="ARBA" id="ARBA00023049"/>
    </source>
</evidence>
<keyword evidence="7" id="KW-0482">Metalloprotease</keyword>
<dbReference type="OrthoDB" id="406838at2759"/>
<dbReference type="PANTHER" id="PTHR10201">
    <property type="entry name" value="MATRIX METALLOPROTEINASE"/>
    <property type="match status" value="1"/>
</dbReference>
<keyword evidence="9" id="KW-0325">Glycoprotein</keyword>
<reference evidence="14" key="1">
    <citation type="journal article" date="2016" name="Nat. Genet.">
        <title>A high-quality carrot genome assembly provides new insights into carotenoid accumulation and asterid genome evolution.</title>
        <authorList>
            <person name="Iorizzo M."/>
            <person name="Ellison S."/>
            <person name="Senalik D."/>
            <person name="Zeng P."/>
            <person name="Satapoomin P."/>
            <person name="Huang J."/>
            <person name="Bowman M."/>
            <person name="Iovene M."/>
            <person name="Sanseverino W."/>
            <person name="Cavagnaro P."/>
            <person name="Yildiz M."/>
            <person name="Macko-Podgorni A."/>
            <person name="Moranska E."/>
            <person name="Grzebelus E."/>
            <person name="Grzebelus D."/>
            <person name="Ashrafi H."/>
            <person name="Zheng Z."/>
            <person name="Cheng S."/>
            <person name="Spooner D."/>
            <person name="Van Deynze A."/>
            <person name="Simon P."/>
        </authorList>
    </citation>
    <scope>NUCLEOTIDE SEQUENCE [LARGE SCALE GENOMIC DNA]</scope>
    <source>
        <tissue evidence="14">Leaf</tissue>
    </source>
</reference>